<dbReference type="InterPro" id="IPR045621">
    <property type="entry name" value="BPD_transp_1_N"/>
</dbReference>
<dbReference type="Pfam" id="PF19300">
    <property type="entry name" value="BPD_transp_1_N"/>
    <property type="match status" value="1"/>
</dbReference>
<evidence type="ECO:0000256" key="5">
    <source>
        <dbReference type="ARBA" id="ARBA00022989"/>
    </source>
</evidence>
<sequence>MSRYLLKRILMVLLTLWIIVTLTFALMHMIPGDPFAAESGKLPKQVLANLRAKYHLDEPLPVQYVLYLKNLVTLDLGMSIKSDTRSVNDMIADGVSASAVLGTQALVISLVLGIFFGIVAALNRSRGLDYLMMVLAIIGISVPSFLMSPLLINYFAMKWPIFPVATWGTWMHTVLPSIALAFGPLAVITRYMRTSMIDVLNQNYIRTAEAKGLPTRLIVIRHGIRNAIMPVVTFLGPLMAALITGSFVVEKIFAIPGIGKYFVDGIFNRDYPVILGTTIFYSTVLILTILLIDIAYTLIDPRIKLNNKEGSG</sequence>
<dbReference type="RefSeq" id="WP_055744022.1">
    <property type="nucleotide sequence ID" value="NZ_LJJB01000007.1"/>
</dbReference>
<evidence type="ECO:0000256" key="6">
    <source>
        <dbReference type="ARBA" id="ARBA00023136"/>
    </source>
</evidence>
<dbReference type="InterPro" id="IPR000515">
    <property type="entry name" value="MetI-like"/>
</dbReference>
<keyword evidence="10" id="KW-1185">Reference proteome</keyword>
<accession>A0ABR5NE75</accession>
<dbReference type="Pfam" id="PF00528">
    <property type="entry name" value="BPD_transp_1"/>
    <property type="match status" value="1"/>
</dbReference>
<gene>
    <name evidence="9" type="ORF">AN963_08300</name>
</gene>
<comment type="similarity">
    <text evidence="7">Belongs to the binding-protein-dependent transport system permease family.</text>
</comment>
<evidence type="ECO:0000256" key="2">
    <source>
        <dbReference type="ARBA" id="ARBA00022448"/>
    </source>
</evidence>
<organism evidence="9 10">
    <name type="scientific">Brevibacillus choshinensis</name>
    <dbReference type="NCBI Taxonomy" id="54911"/>
    <lineage>
        <taxon>Bacteria</taxon>
        <taxon>Bacillati</taxon>
        <taxon>Bacillota</taxon>
        <taxon>Bacilli</taxon>
        <taxon>Bacillales</taxon>
        <taxon>Paenibacillaceae</taxon>
        <taxon>Brevibacillus</taxon>
    </lineage>
</organism>
<feature type="transmembrane region" description="Helical" evidence="7">
    <location>
        <begin position="9"/>
        <end position="30"/>
    </location>
</feature>
<dbReference type="PROSITE" id="PS50928">
    <property type="entry name" value="ABC_TM1"/>
    <property type="match status" value="1"/>
</dbReference>
<dbReference type="PANTHER" id="PTHR43163">
    <property type="entry name" value="DIPEPTIDE TRANSPORT SYSTEM PERMEASE PROTEIN DPPB-RELATED"/>
    <property type="match status" value="1"/>
</dbReference>
<evidence type="ECO:0000256" key="7">
    <source>
        <dbReference type="RuleBase" id="RU363032"/>
    </source>
</evidence>
<comment type="caution">
    <text evidence="9">The sequence shown here is derived from an EMBL/GenBank/DDBJ whole genome shotgun (WGS) entry which is preliminary data.</text>
</comment>
<keyword evidence="2 7" id="KW-0813">Transport</keyword>
<feature type="transmembrane region" description="Helical" evidence="7">
    <location>
        <begin position="279"/>
        <end position="299"/>
    </location>
</feature>
<feature type="transmembrane region" description="Helical" evidence="7">
    <location>
        <begin position="134"/>
        <end position="157"/>
    </location>
</feature>
<comment type="subcellular location">
    <subcellularLocation>
        <location evidence="1 7">Cell membrane</location>
        <topology evidence="1 7">Multi-pass membrane protein</topology>
    </subcellularLocation>
</comment>
<dbReference type="InterPro" id="IPR035906">
    <property type="entry name" value="MetI-like_sf"/>
</dbReference>
<feature type="domain" description="ABC transmembrane type-1" evidence="8">
    <location>
        <begin position="95"/>
        <end position="296"/>
    </location>
</feature>
<feature type="transmembrane region" description="Helical" evidence="7">
    <location>
        <begin position="169"/>
        <end position="188"/>
    </location>
</feature>
<dbReference type="PANTHER" id="PTHR43163:SF6">
    <property type="entry name" value="DIPEPTIDE TRANSPORT SYSTEM PERMEASE PROTEIN DPPB-RELATED"/>
    <property type="match status" value="1"/>
</dbReference>
<reference evidence="9 10" key="1">
    <citation type="submission" date="2015-09" db="EMBL/GenBank/DDBJ databases">
        <title>Genome sequencing project for genomic taxonomy and phylogenomics of Bacillus-like bacteria.</title>
        <authorList>
            <person name="Liu B."/>
            <person name="Wang J."/>
            <person name="Zhu Y."/>
            <person name="Liu G."/>
            <person name="Chen Q."/>
            <person name="Chen Z."/>
            <person name="Lan J."/>
            <person name="Che J."/>
            <person name="Ge C."/>
            <person name="Shi H."/>
            <person name="Pan Z."/>
            <person name="Liu X."/>
        </authorList>
    </citation>
    <scope>NUCLEOTIDE SEQUENCE [LARGE SCALE GENOMIC DNA]</scope>
    <source>
        <strain evidence="9 10">DSM 8552</strain>
    </source>
</reference>
<keyword evidence="6 7" id="KW-0472">Membrane</keyword>
<evidence type="ECO:0000256" key="1">
    <source>
        <dbReference type="ARBA" id="ARBA00004651"/>
    </source>
</evidence>
<dbReference type="CDD" id="cd06261">
    <property type="entry name" value="TM_PBP2"/>
    <property type="match status" value="1"/>
</dbReference>
<evidence type="ECO:0000313" key="9">
    <source>
        <dbReference type="EMBL" id="KQL49709.1"/>
    </source>
</evidence>
<evidence type="ECO:0000313" key="10">
    <source>
        <dbReference type="Proteomes" id="UP000051063"/>
    </source>
</evidence>
<keyword evidence="4 7" id="KW-0812">Transmembrane</keyword>
<feature type="transmembrane region" description="Helical" evidence="7">
    <location>
        <begin position="99"/>
        <end position="122"/>
    </location>
</feature>
<keyword evidence="3" id="KW-1003">Cell membrane</keyword>
<proteinExistence type="inferred from homology"/>
<dbReference type="SUPFAM" id="SSF161098">
    <property type="entry name" value="MetI-like"/>
    <property type="match status" value="1"/>
</dbReference>
<evidence type="ECO:0000256" key="3">
    <source>
        <dbReference type="ARBA" id="ARBA00022475"/>
    </source>
</evidence>
<dbReference type="Gene3D" id="1.10.3720.10">
    <property type="entry name" value="MetI-like"/>
    <property type="match status" value="1"/>
</dbReference>
<name>A0ABR5NE75_BRECH</name>
<dbReference type="EMBL" id="LJJB01000007">
    <property type="protein sequence ID" value="KQL49709.1"/>
    <property type="molecule type" value="Genomic_DNA"/>
</dbReference>
<dbReference type="Proteomes" id="UP000051063">
    <property type="component" value="Unassembled WGS sequence"/>
</dbReference>
<evidence type="ECO:0000256" key="4">
    <source>
        <dbReference type="ARBA" id="ARBA00022692"/>
    </source>
</evidence>
<keyword evidence="5 7" id="KW-1133">Transmembrane helix</keyword>
<protein>
    <submittedName>
        <fullName evidence="9">Peptide ABC transporter permease</fullName>
    </submittedName>
</protein>
<feature type="transmembrane region" description="Helical" evidence="7">
    <location>
        <begin position="227"/>
        <end position="249"/>
    </location>
</feature>
<evidence type="ECO:0000259" key="8">
    <source>
        <dbReference type="PROSITE" id="PS50928"/>
    </source>
</evidence>